<dbReference type="Pfam" id="PF02470">
    <property type="entry name" value="MlaD"/>
    <property type="match status" value="1"/>
</dbReference>
<dbReference type="PANTHER" id="PTHR36698">
    <property type="entry name" value="BLL5892 PROTEIN"/>
    <property type="match status" value="1"/>
</dbReference>
<evidence type="ECO:0000313" key="3">
    <source>
        <dbReference type="EMBL" id="MBA8889859.1"/>
    </source>
</evidence>
<feature type="transmembrane region" description="Helical" evidence="1">
    <location>
        <begin position="6"/>
        <end position="27"/>
    </location>
</feature>
<dbReference type="Proteomes" id="UP000550401">
    <property type="component" value="Unassembled WGS sequence"/>
</dbReference>
<name>A0A839F7Z4_9GAMM</name>
<keyword evidence="1" id="KW-0472">Membrane</keyword>
<dbReference type="EMBL" id="JACGXL010000008">
    <property type="protein sequence ID" value="MBA8889859.1"/>
    <property type="molecule type" value="Genomic_DNA"/>
</dbReference>
<dbReference type="RefSeq" id="WP_182532886.1">
    <property type="nucleotide sequence ID" value="NZ_JACGXL010000008.1"/>
</dbReference>
<comment type="caution">
    <text evidence="3">The sequence shown here is derived from an EMBL/GenBank/DDBJ whole genome shotgun (WGS) entry which is preliminary data.</text>
</comment>
<accession>A0A839F7Z4</accession>
<evidence type="ECO:0000256" key="1">
    <source>
        <dbReference type="SAM" id="Phobius"/>
    </source>
</evidence>
<proteinExistence type="predicted"/>
<dbReference type="AlphaFoldDB" id="A0A839F7Z4"/>
<evidence type="ECO:0000259" key="2">
    <source>
        <dbReference type="Pfam" id="PF02470"/>
    </source>
</evidence>
<keyword evidence="4" id="KW-1185">Reference proteome</keyword>
<dbReference type="InterPro" id="IPR003399">
    <property type="entry name" value="Mce/MlaD"/>
</dbReference>
<feature type="domain" description="Mce/MlaD" evidence="2">
    <location>
        <begin position="40"/>
        <end position="116"/>
    </location>
</feature>
<reference evidence="3 4" key="1">
    <citation type="submission" date="2020-07" db="EMBL/GenBank/DDBJ databases">
        <title>Genomic Encyclopedia of Type Strains, Phase IV (KMG-V): Genome sequencing to study the core and pangenomes of soil and plant-associated prokaryotes.</title>
        <authorList>
            <person name="Whitman W."/>
        </authorList>
    </citation>
    <scope>NUCLEOTIDE SEQUENCE [LARGE SCALE GENOMIC DNA]</scope>
    <source>
        <strain evidence="3 4">RH2WT43</strain>
    </source>
</reference>
<sequence>METRAHHVLIGAFTIGAFLLALAFVLWMSKSGVDKRYADYDIVFSEAVTGLSVGGLVQYNGIKVGEVRELHLATDDPRKVIARVRLDANAPVRQDTRAKLALQGVTGLAFIQLSGGAPSSPPLLPTRERPVPVIPSEESALSKLLASGSDIVVTANDLLLRMSEMLSAENVDRVSATLEHLDQLSGALADQRGDIGTAVHQLAEATAAMKKTLATIDTMANSTNALVRDDARKLIQTADAALASVNKMAESAGLLVEDNRAAIGAFSNQGLRQIGPTVLELRETLRSLKQLSDKLGASDSLLLGRDQPKEFQQK</sequence>
<keyword evidence="1" id="KW-1133">Transmembrane helix</keyword>
<dbReference type="PANTHER" id="PTHR36698:SF2">
    <property type="entry name" value="MCE_MLAD DOMAIN-CONTAINING PROTEIN"/>
    <property type="match status" value="1"/>
</dbReference>
<evidence type="ECO:0000313" key="4">
    <source>
        <dbReference type="Proteomes" id="UP000550401"/>
    </source>
</evidence>
<keyword evidence="1" id="KW-0812">Transmembrane</keyword>
<gene>
    <name evidence="3" type="ORF">FHW12_004106</name>
</gene>
<protein>
    <submittedName>
        <fullName evidence="3">Phospholipid/cholesterol/gamma-HCH transport system substrate-binding protein</fullName>
    </submittedName>
</protein>
<organism evidence="3 4">
    <name type="scientific">Dokdonella fugitiva</name>
    <dbReference type="NCBI Taxonomy" id="328517"/>
    <lineage>
        <taxon>Bacteria</taxon>
        <taxon>Pseudomonadati</taxon>
        <taxon>Pseudomonadota</taxon>
        <taxon>Gammaproteobacteria</taxon>
        <taxon>Lysobacterales</taxon>
        <taxon>Rhodanobacteraceae</taxon>
        <taxon>Dokdonella</taxon>
    </lineage>
</organism>